<feature type="domain" description="Chorein N-terminal" evidence="6">
    <location>
        <begin position="2"/>
        <end position="831"/>
    </location>
</feature>
<feature type="domain" description="Intermembrane lipid transfer protein VPS13-like C-terminal" evidence="9">
    <location>
        <begin position="3046"/>
        <end position="3159"/>
    </location>
</feature>
<dbReference type="InterPro" id="IPR009543">
    <property type="entry name" value="VPS13_VAB"/>
</dbReference>
<comment type="similarity">
    <text evidence="1">Belongs to the VPS13 family.</text>
</comment>
<dbReference type="GO" id="GO:0006869">
    <property type="term" value="P:lipid transport"/>
    <property type="evidence" value="ECO:0007669"/>
    <property type="project" value="UniProtKB-KW"/>
</dbReference>
<feature type="compositionally biased region" description="Low complexity" evidence="5">
    <location>
        <begin position="794"/>
        <end position="807"/>
    </location>
</feature>
<dbReference type="Pfam" id="PF25037">
    <property type="entry name" value="VPS13_C"/>
    <property type="match status" value="1"/>
</dbReference>
<reference evidence="11" key="1">
    <citation type="journal article" date="2016" name="Nature">
        <title>Genome evolution in the allotetraploid frog Xenopus laevis.</title>
        <authorList>
            <person name="Session A.M."/>
            <person name="Uno Y."/>
            <person name="Kwon T."/>
            <person name="Chapman J.A."/>
            <person name="Toyoda A."/>
            <person name="Takahashi S."/>
            <person name="Fukui A."/>
            <person name="Hikosaka A."/>
            <person name="Suzuki A."/>
            <person name="Kondo M."/>
            <person name="van Heeringen S.J."/>
            <person name="Quigley I."/>
            <person name="Heinz S."/>
            <person name="Ogino H."/>
            <person name="Ochi H."/>
            <person name="Hellsten U."/>
            <person name="Lyons J.B."/>
            <person name="Simakov O."/>
            <person name="Putnam N."/>
            <person name="Stites J."/>
            <person name="Kuroki Y."/>
            <person name="Tanaka T."/>
            <person name="Michiue T."/>
            <person name="Watanabe M."/>
            <person name="Bogdanovic O."/>
            <person name="Lister R."/>
            <person name="Georgiou G."/>
            <person name="Paranjpe S.S."/>
            <person name="van Kruijsbergen I."/>
            <person name="Shu S."/>
            <person name="Carlson J."/>
            <person name="Kinoshita T."/>
            <person name="Ohta Y."/>
            <person name="Mawaribuchi S."/>
            <person name="Jenkins J."/>
            <person name="Grimwood J."/>
            <person name="Schmutz J."/>
            <person name="Mitros T."/>
            <person name="Mozaffari S.V."/>
            <person name="Suzuki Y."/>
            <person name="Haramoto Y."/>
            <person name="Yamamoto T.S."/>
            <person name="Takagi C."/>
            <person name="Heald R."/>
            <person name="Miller K."/>
            <person name="Haudenschild C."/>
            <person name="Kitzman J."/>
            <person name="Nakayama T."/>
            <person name="Izutsu Y."/>
            <person name="Robert J."/>
            <person name="Fortriede J."/>
            <person name="Burns K."/>
            <person name="Lotay V."/>
            <person name="Karimi K."/>
            <person name="Yasuoka Y."/>
            <person name="Dichmann D.S."/>
            <person name="Flajnik M.F."/>
            <person name="Houston D.W."/>
            <person name="Shendure J."/>
            <person name="DuPasquier L."/>
            <person name="Vize P.D."/>
            <person name="Zorn A.M."/>
            <person name="Ito M."/>
            <person name="Marcotte E.M."/>
            <person name="Wallingford J.B."/>
            <person name="Ito Y."/>
            <person name="Asashima M."/>
            <person name="Ueno N."/>
            <person name="Matsuda Y."/>
            <person name="Veenstra G.J."/>
            <person name="Fujiyama A."/>
            <person name="Harland R.M."/>
            <person name="Taira M."/>
            <person name="Rokhsar D.S."/>
        </authorList>
    </citation>
    <scope>NUCLEOTIDE SEQUENCE [LARGE SCALE GENOMIC DNA]</scope>
    <source>
        <strain evidence="11">J</strain>
    </source>
</reference>
<evidence type="ECO:0000259" key="6">
    <source>
        <dbReference type="Pfam" id="PF12624"/>
    </source>
</evidence>
<evidence type="ECO:0008006" key="12">
    <source>
        <dbReference type="Google" id="ProtNLM"/>
    </source>
</evidence>
<feature type="domain" description="Vacuolar protein sorting-associated protein 13 VPS13 adaptor binding" evidence="8">
    <location>
        <begin position="1941"/>
        <end position="2465"/>
    </location>
</feature>
<dbReference type="InterPro" id="IPR056748">
    <property type="entry name" value="VPS13-like_C"/>
</dbReference>
<accession>A0A974DZM8</accession>
<protein>
    <recommendedName>
        <fullName evidence="12">Vacuolar protein sorting-associated protein 13A</fullName>
    </recommendedName>
</protein>
<keyword evidence="4" id="KW-0175">Coiled coil</keyword>
<keyword evidence="3" id="KW-0445">Lipid transport</keyword>
<dbReference type="InterPro" id="IPR056747">
    <property type="entry name" value="VPS13-like_M"/>
</dbReference>
<evidence type="ECO:0000256" key="5">
    <source>
        <dbReference type="SAM" id="MobiDB-lite"/>
    </source>
</evidence>
<organism evidence="10 11">
    <name type="scientific">Xenopus laevis</name>
    <name type="common">African clawed frog</name>
    <dbReference type="NCBI Taxonomy" id="8355"/>
    <lineage>
        <taxon>Eukaryota</taxon>
        <taxon>Metazoa</taxon>
        <taxon>Chordata</taxon>
        <taxon>Craniata</taxon>
        <taxon>Vertebrata</taxon>
        <taxon>Euteleostomi</taxon>
        <taxon>Amphibia</taxon>
        <taxon>Batrachia</taxon>
        <taxon>Anura</taxon>
        <taxon>Pipoidea</taxon>
        <taxon>Pipidae</taxon>
        <taxon>Xenopodinae</taxon>
        <taxon>Xenopus</taxon>
        <taxon>Xenopus</taxon>
    </lineage>
</organism>
<dbReference type="Pfam" id="PF12624">
    <property type="entry name" value="VPS13_N"/>
    <property type="match status" value="2"/>
</dbReference>
<feature type="domain" description="VPS13-like middle region" evidence="7">
    <location>
        <begin position="1073"/>
        <end position="1869"/>
    </location>
</feature>
<evidence type="ECO:0000259" key="9">
    <source>
        <dbReference type="Pfam" id="PF25037"/>
    </source>
</evidence>
<dbReference type="GO" id="GO:0006914">
    <property type="term" value="P:autophagy"/>
    <property type="evidence" value="ECO:0007669"/>
    <property type="project" value="TreeGrafter"/>
</dbReference>
<dbReference type="Pfam" id="PF25033">
    <property type="entry name" value="VPS13_M"/>
    <property type="match status" value="1"/>
</dbReference>
<keyword evidence="2" id="KW-0813">Transport</keyword>
<sequence length="3184" mass="358346">MVFESVVVDVLNRFLGDYVVNLDSSQLKLGIWGGAVALKNLEIKENALSQLDVPFKVKAGHIGKLDLKIPWKNLYTQPVEAVLDGVYLLIVPTASIKYDAEKEEKQLLETKQQELQRIEDAKQKVADQEKPKEERQDTFVEKLITQVIKNLQVKISNIHIRYEDDITNPKCPLSFGVSLQNLSLQTSDKNWNPCLHDESAKLFYKLVRLDNLFAYWNVNSNMFYHKSNTALETMKYGVAAHNTIPEGYDFVFRPISGRAKLRMNPRSDVDFSSPKIDLDVNLQDIAIDFNKPQYHSVMELLESIDLMSRNLPYRKFRPDVCVTNHASKWWKYAITGIMEVNIKPRLYMWSWKCIRKHRLQVKKYKELYRTKITSKKPPEEVLSKTEEYEKALDIFNITLARQQAEMEACKAGLKIYRPGAKDDECNSKGWFGWVWGWSGETTEKKEDFKSGGLEELMSPDEKTKLYAAIGYSDTAVDPTLPKTFEAMRLCVKLLSMSVQLREDKGTTELINFAITDLSTELKQRPGAQAIKFEAQIGTFEVTGTPQGKSVPCLLSSRHLIENNISLLSLMFETNPLDERADQRLQVESQPLEIIYDAKTINNLVDFFRPPQDVHLEQLASATMTKLEEFRDRTSTGLLYVIETQKVLDLKINLMASYIIVPENGFYEQASNLLLLDLGSLKMVSKSRSHLPQLKVGQSTIEDIMSRAYDSFDVQLSNMQLLYRKDNENWKQARNLKRSSQHILEPMDLKVEFSRAMVVTDARMPKCKLSGELPILSVQISDQKLKGVLELIDSIPKPESPPESSASPQRIAMQKSTAVTTPQLAPRRPAFVDLPSLIESESEEEFYDAPTSPVEEMPFFQEANGTLVRTDSLRKKKLRKQETLKNMTEFQMRFEIPNVTLQLYSLSKDVEKTILHLEILGLGTELNVRTFDMSANAFLREISLKCPQYTDDEKRPVYIITTLDNTTDDLLTLEYIKADINGPEFKTTYNNVEQLIKVDFSSLDIHLHTEALLSTISFLTNLVPQSENKEMDQPVQDAEEEKREEQMKKTMKKSKYDDVINLHVCAELSCLRVFIRGQKCRISEISIEGLDSQVIITKKVTEVVAKLKNIAVLDCDTEAFYKKAVCIKGKEFFSFKMLSYVGATEGNSYTDMSVVDSHIALNVGCIQVIFVNKFVSAILAFINNFQATKEALAEATVHAAEKAASGVKELAQHSFRLALDIHVKAPVVIVPQSSRSPQVLVADLGLITVKNTFSLVTPKSRSNLPPVIDSMMVNLSELKMYRTIYENGSLQSELQLLQPLNLDITIERNLAADWYHDIPDNKITGHLKPMNLILGQEDLTLILQTLNENLGETSEIFPSKSEDVTSVSGDNSSSYSAGTTVVTAAVVETYSPVKPKTTLKLDFQFDSLTLNLYSGKTSVLQAGVHERDSSLKLAEFKLGLISSAVKMSSDGTMNAAVKLTNCLLDDKRQSVQKATPRMLEMKVGNEKNVMVDISYKHGREGTILDVTLRDIYLCASMEFLLTVADIFLKASQQSSNAEKSIKQTTAPVKESAPTPQVSKMEMNVVVKNPEIVFVADLSRADAPALVVTTQCELCIKNDPEMQNMTAAVKDLHMKACPFLSDKRAGKITTILQPCDLFFQSIQANGGPQLIELSIKSLMLKVSPVIINTVITITSAISSNKEVVSEATSPVPPDLWKKKNLKDLKMWFFEESKESENKPGESTNLVLTGETLKISMESIIVTLEAGIGHRTIPMLLAKSAFSGNVTNWSTLINLHCQLELEVLCYNEMFGVWEPLLEPLEVEKTDDFRPWNLGVKMKKKSRKQICETDGEEEDYKIPEYITAISIFSKDHLNITLSKCGIATLGNLAQAFTDAASKKCDAFRLDQAPFVVKNRLGLTVSVSPSDSFKALNAAAGSKQIELHDGDGLDMDHVLAKSQTDQFSAMTSLNSKHFYIQLTPLDHSPTDKIPLTKVGRSLYCVRHLESGIERYIVCQVDSFEGTKCITIRSPLQIRNHFSIPFEIYEEGVCLGTAAPEAEFNIPLSSYRSVLCFMPAQEKRYEMSAGVNFEDVIKNDGLLMTRKCQSGRSKRDSLLLNIVPVKDVVMSSDHTSEGWHLPYVVHLWPTVVLRNLLPYQIKFSLEGVDADATLVEDGCSTQIHNADLDDTKLKLQLLNYTDLNWTAEYHIQSKQQDIHFINFRCISELDKAELDIAVHVTYTTGQTIIALHSPYWMVNKTLRMLQYKADDIHRKHPADHKKPLLFSFKPKNFLQNNKVQLMITDSELSEPFSMDTVGSHGAVKCKSKKLDYQVGVTIYASSFNLTRIVTFTPFFMVTNRSSYKLSLAEESLEKCLTVSSEQCVPFWPENSNGKLVVQVEGSQAPPKKIYFNKQDNSTLLHLGDQFGGILVDITLRDHSTVITFSDYHAGAAPFLIINDLKSETITFFQSSVNGEKDCLPPGKAVFYAWEDPTSQRELTWMCQKNEGALCQAKDRVEYLRLEDTCFYLVSFLEGLQRIVLFTENESVFEVTYDNQKAELAEQEITISLSNIGISLVNNYTKQEVSYIGITSSDVVWETKKKSRWKPLSIKQTEKLEQVFKEYIESSPTDTKMVSLDANCEVCLTPDFSGMKFIHPTTDPVRRSFLPALKLEYSASAHQTSIRLQVYRIQIQNQNPGAIFPFAFYPVKPPKSVTLDSEPKPFTDVSIVMRTAGHSEISRIKYFKVLIQEMDLRLDLGFLYALADLFSQSGDVPKDQEVELFKKDVEAFQTELSTVSSTDTSSISVYEYFHISPIKLHLSFSLSTGGDDGNKEQREKELIPVQSLNLLLKSIGATLTDVQDVVFKLAYFELQNQFYTTQELQWEVIRHYSKQAIRQMYVLVLGLDVLGNPFGFFRDLSEGVEAFFYEPYQGAIQGPEEFVEGMALGVKALVGGAVGGLAGAASRITGAVAKGVAAITMDEEYQQKRRQEMNKQPSGIREGITRGGKGLVSGFVSGITGIVTKPIKGAQKEGAAGFFKGVGKGLVGAVTRPTGGIIDMASSTFQGIKKAADSSDDVESLRPPRFIHEDGVIRPYRMREGTGSQMLQKIENGRFAKCKYFAHAMVNNTDLLMVMKSGVLFVTRGTFGQLTCEWQYSFDEFTKEPFLVSGRRLRIEAKERVKSVFHAKEFGKIINFRTPEDAKWILSKLEEVKDVETKT</sequence>
<evidence type="ECO:0000313" key="11">
    <source>
        <dbReference type="Proteomes" id="UP000694892"/>
    </source>
</evidence>
<dbReference type="PANTHER" id="PTHR16166">
    <property type="entry name" value="VACUOLAR PROTEIN SORTING-ASSOCIATED PROTEIN VPS13"/>
    <property type="match status" value="1"/>
</dbReference>
<evidence type="ECO:0000256" key="3">
    <source>
        <dbReference type="ARBA" id="ARBA00023055"/>
    </source>
</evidence>
<dbReference type="EMBL" id="CM004466">
    <property type="protein sequence ID" value="OCU01130.1"/>
    <property type="molecule type" value="Genomic_DNA"/>
</dbReference>
<feature type="region of interest" description="Disordered" evidence="5">
    <location>
        <begin position="794"/>
        <end position="819"/>
    </location>
</feature>
<feature type="domain" description="Chorein N-terminal" evidence="6">
    <location>
        <begin position="871"/>
        <end position="1054"/>
    </location>
</feature>
<gene>
    <name evidence="10" type="ORF">XELAEV_18006916mg</name>
</gene>
<feature type="coiled-coil region" evidence="4">
    <location>
        <begin position="98"/>
        <end position="128"/>
    </location>
</feature>
<proteinExistence type="inferred from homology"/>
<dbReference type="GO" id="GO:0006623">
    <property type="term" value="P:protein targeting to vacuole"/>
    <property type="evidence" value="ECO:0007669"/>
    <property type="project" value="TreeGrafter"/>
</dbReference>
<dbReference type="Proteomes" id="UP000694892">
    <property type="component" value="Chromosome 1L"/>
</dbReference>
<evidence type="ECO:0000313" key="10">
    <source>
        <dbReference type="EMBL" id="OCU01130.1"/>
    </source>
</evidence>
<evidence type="ECO:0000259" key="8">
    <source>
        <dbReference type="Pfam" id="PF25036"/>
    </source>
</evidence>
<evidence type="ECO:0000259" key="7">
    <source>
        <dbReference type="Pfam" id="PF25033"/>
    </source>
</evidence>
<dbReference type="OMA" id="CEWQYTF"/>
<name>A0A974DZM8_XENLA</name>
<dbReference type="GO" id="GO:0045053">
    <property type="term" value="P:protein retention in Golgi apparatus"/>
    <property type="evidence" value="ECO:0007669"/>
    <property type="project" value="TreeGrafter"/>
</dbReference>
<evidence type="ECO:0000256" key="4">
    <source>
        <dbReference type="SAM" id="Coils"/>
    </source>
</evidence>
<dbReference type="PANTHER" id="PTHR16166:SF22">
    <property type="entry name" value="INTERMEMBRANE LIPID TRANSFER PROTEIN VPS13A"/>
    <property type="match status" value="1"/>
</dbReference>
<dbReference type="InterPro" id="IPR026854">
    <property type="entry name" value="VPS13_N"/>
</dbReference>
<dbReference type="InterPro" id="IPR026847">
    <property type="entry name" value="VPS13"/>
</dbReference>
<evidence type="ECO:0000256" key="1">
    <source>
        <dbReference type="ARBA" id="ARBA00006545"/>
    </source>
</evidence>
<evidence type="ECO:0000256" key="2">
    <source>
        <dbReference type="ARBA" id="ARBA00022448"/>
    </source>
</evidence>
<dbReference type="Pfam" id="PF25036">
    <property type="entry name" value="VPS13_VAB"/>
    <property type="match status" value="1"/>
</dbReference>